<name>A0A4S4M8H9_9AGAM</name>
<keyword evidence="2" id="KW-0378">Hydrolase</keyword>
<feature type="compositionally biased region" description="Pro residues" evidence="7">
    <location>
        <begin position="252"/>
        <end position="261"/>
    </location>
</feature>
<dbReference type="InterPro" id="IPR027521">
    <property type="entry name" value="Usb1"/>
</dbReference>
<keyword evidence="9" id="KW-1185">Reference proteome</keyword>
<feature type="region of interest" description="Disordered" evidence="7">
    <location>
        <begin position="242"/>
        <end position="290"/>
    </location>
</feature>
<evidence type="ECO:0000256" key="1">
    <source>
        <dbReference type="ARBA" id="ARBA00022722"/>
    </source>
</evidence>
<dbReference type="PANTHER" id="PTHR13522">
    <property type="entry name" value="U6 SNRNA PHOSPHODIESTERASE 1"/>
    <property type="match status" value="1"/>
</dbReference>
<dbReference type="PANTHER" id="PTHR13522:SF3">
    <property type="entry name" value="U6 SNRNA PHOSPHODIESTERASE 1"/>
    <property type="match status" value="1"/>
</dbReference>
<keyword evidence="3" id="KW-0456">Lyase</keyword>
<organism evidence="8 9">
    <name type="scientific">Bondarzewia mesenterica</name>
    <dbReference type="NCBI Taxonomy" id="1095465"/>
    <lineage>
        <taxon>Eukaryota</taxon>
        <taxon>Fungi</taxon>
        <taxon>Dikarya</taxon>
        <taxon>Basidiomycota</taxon>
        <taxon>Agaricomycotina</taxon>
        <taxon>Agaricomycetes</taxon>
        <taxon>Russulales</taxon>
        <taxon>Bondarzewiaceae</taxon>
        <taxon>Bondarzewia</taxon>
    </lineage>
</organism>
<reference evidence="8 9" key="1">
    <citation type="submission" date="2019-02" db="EMBL/GenBank/DDBJ databases">
        <title>Genome sequencing of the rare red list fungi Bondarzewia mesenterica.</title>
        <authorList>
            <person name="Buettner E."/>
            <person name="Kellner H."/>
        </authorList>
    </citation>
    <scope>NUCLEOTIDE SEQUENCE [LARGE SCALE GENOMIC DNA]</scope>
    <source>
        <strain evidence="8 9">DSM 108281</strain>
    </source>
</reference>
<proteinExistence type="predicted"/>
<accession>A0A4S4M8H9</accession>
<protein>
    <recommendedName>
        <fullName evidence="5">U6 snRNA phosphodiesterase 1</fullName>
    </recommendedName>
    <alternativeName>
        <fullName evidence="6">3'-5' RNA exonuclease USB1</fullName>
    </alternativeName>
</protein>
<evidence type="ECO:0000313" key="9">
    <source>
        <dbReference type="Proteomes" id="UP000310158"/>
    </source>
</evidence>
<feature type="region of interest" description="Disordered" evidence="7">
    <location>
        <begin position="1"/>
        <end position="64"/>
    </location>
</feature>
<evidence type="ECO:0000256" key="5">
    <source>
        <dbReference type="ARBA" id="ARBA00029543"/>
    </source>
</evidence>
<dbReference type="Proteomes" id="UP000310158">
    <property type="component" value="Unassembled WGS sequence"/>
</dbReference>
<dbReference type="Pfam" id="PF09749">
    <property type="entry name" value="HVSL"/>
    <property type="match status" value="1"/>
</dbReference>
<keyword evidence="1" id="KW-0540">Nuclease</keyword>
<dbReference type="GO" id="GO:0005634">
    <property type="term" value="C:nucleus"/>
    <property type="evidence" value="ECO:0007669"/>
    <property type="project" value="TreeGrafter"/>
</dbReference>
<evidence type="ECO:0000256" key="3">
    <source>
        <dbReference type="ARBA" id="ARBA00023239"/>
    </source>
</evidence>
<keyword evidence="4" id="KW-0539">Nucleus</keyword>
<dbReference type="GO" id="GO:0000175">
    <property type="term" value="F:3'-5'-RNA exonuclease activity"/>
    <property type="evidence" value="ECO:0007669"/>
    <property type="project" value="TreeGrafter"/>
</dbReference>
<dbReference type="EMBL" id="SGPL01000001">
    <property type="protein sequence ID" value="THH21539.1"/>
    <property type="molecule type" value="Genomic_DNA"/>
</dbReference>
<dbReference type="GO" id="GO:0034477">
    <property type="term" value="P:U6 snRNA 3'-end processing"/>
    <property type="evidence" value="ECO:0007669"/>
    <property type="project" value="InterPro"/>
</dbReference>
<evidence type="ECO:0000313" key="8">
    <source>
        <dbReference type="EMBL" id="THH21539.1"/>
    </source>
</evidence>
<dbReference type="AlphaFoldDB" id="A0A4S4M8H9"/>
<comment type="caution">
    <text evidence="8">The sequence shown here is derived from an EMBL/GenBank/DDBJ whole genome shotgun (WGS) entry which is preliminary data.</text>
</comment>
<gene>
    <name evidence="8" type="ORF">EW146_g51</name>
</gene>
<evidence type="ECO:0000256" key="4">
    <source>
        <dbReference type="ARBA" id="ARBA00023242"/>
    </source>
</evidence>
<evidence type="ECO:0000256" key="7">
    <source>
        <dbReference type="SAM" id="MobiDB-lite"/>
    </source>
</evidence>
<dbReference type="Gene3D" id="3.90.1140.10">
    <property type="entry name" value="Cyclic phosphodiesterase"/>
    <property type="match status" value="1"/>
</dbReference>
<dbReference type="OrthoDB" id="49151at2759"/>
<evidence type="ECO:0000256" key="2">
    <source>
        <dbReference type="ARBA" id="ARBA00022801"/>
    </source>
</evidence>
<evidence type="ECO:0000256" key="6">
    <source>
        <dbReference type="ARBA" id="ARBA00030030"/>
    </source>
</evidence>
<dbReference type="GO" id="GO:0016829">
    <property type="term" value="F:lyase activity"/>
    <property type="evidence" value="ECO:0007669"/>
    <property type="project" value="UniProtKB-KW"/>
</dbReference>
<sequence length="338" mass="37405">MKRSFTPLVAYAGSDDDEDKDTPHPPSPPEKKKRKLPPLASQLTVPIPVDDPSRHQGRSRSTPHVEGQWAAYVYVPVSVGGRERRGLRRLVRRVVDRARERVPSLRVVETDESVERKEMTEEEEASEELHISLSRPIFIRSHQREDVKRAVKAIAKAHPPIAPRAVNTGTRFTASFAALAELINDERTRMFLCMEVGAGHDQLRALSDALSPLLRSLRQKPYYEHPRFHASLAWALLDRPTPQESHDAKVASPPPPSPSPPADTDTPTSECPSPARRQSPSLVAPGPPFPTIPGFPPDLVASLNAEFGNEIASGLGVFEVEEIQVRIGKEVFGWNIGV</sequence>